<proteinExistence type="predicted"/>
<dbReference type="Pfam" id="PF05638">
    <property type="entry name" value="T6SS_HCP"/>
    <property type="match status" value="1"/>
</dbReference>
<evidence type="ECO:0000313" key="1">
    <source>
        <dbReference type="EMBL" id="GLS24986.1"/>
    </source>
</evidence>
<dbReference type="PANTHER" id="PTHR36152">
    <property type="entry name" value="CYTOPLASMIC PROTEIN-RELATED"/>
    <property type="match status" value="1"/>
</dbReference>
<dbReference type="InterPro" id="IPR036624">
    <property type="entry name" value="Hcp1-lik_sf"/>
</dbReference>
<dbReference type="Gene3D" id="2.30.110.20">
    <property type="entry name" value="Hcp1-like"/>
    <property type="match status" value="1"/>
</dbReference>
<organism evidence="1 2">
    <name type="scientific">Marinibactrum halimedae</name>
    <dbReference type="NCBI Taxonomy" id="1444977"/>
    <lineage>
        <taxon>Bacteria</taxon>
        <taxon>Pseudomonadati</taxon>
        <taxon>Pseudomonadota</taxon>
        <taxon>Gammaproteobacteria</taxon>
        <taxon>Cellvibrionales</taxon>
        <taxon>Cellvibrionaceae</taxon>
        <taxon>Marinibactrum</taxon>
    </lineage>
</organism>
<dbReference type="SUPFAM" id="SSF141452">
    <property type="entry name" value="Hcp1-like"/>
    <property type="match status" value="1"/>
</dbReference>
<dbReference type="Proteomes" id="UP001156870">
    <property type="component" value="Unassembled WGS sequence"/>
</dbReference>
<evidence type="ECO:0008006" key="3">
    <source>
        <dbReference type="Google" id="ProtNLM"/>
    </source>
</evidence>
<comment type="caution">
    <text evidence="1">The sequence shown here is derived from an EMBL/GenBank/DDBJ whole genome shotgun (WGS) entry which is preliminary data.</text>
</comment>
<protein>
    <recommendedName>
        <fullName evidence="3">Type VI secretion system tube protein Hcp</fullName>
    </recommendedName>
</protein>
<dbReference type="AlphaFoldDB" id="A0AA37T752"/>
<name>A0AA37T752_9GAMM</name>
<reference evidence="1 2" key="1">
    <citation type="journal article" date="2014" name="Int. J. Syst. Evol. Microbiol.">
        <title>Complete genome sequence of Corynebacterium casei LMG S-19264T (=DSM 44701T), isolated from a smear-ripened cheese.</title>
        <authorList>
            <consortium name="US DOE Joint Genome Institute (JGI-PGF)"/>
            <person name="Walter F."/>
            <person name="Albersmeier A."/>
            <person name="Kalinowski J."/>
            <person name="Ruckert C."/>
        </authorList>
    </citation>
    <scope>NUCLEOTIDE SEQUENCE [LARGE SCALE GENOMIC DNA]</scope>
    <source>
        <strain evidence="1 2">NBRC 110095</strain>
    </source>
</reference>
<dbReference type="EMBL" id="BSPD01000020">
    <property type="protein sequence ID" value="GLS24986.1"/>
    <property type="molecule type" value="Genomic_DNA"/>
</dbReference>
<dbReference type="RefSeq" id="WP_232592199.1">
    <property type="nucleotide sequence ID" value="NZ_BSPD01000020.1"/>
</dbReference>
<keyword evidence="2" id="KW-1185">Reference proteome</keyword>
<dbReference type="PANTHER" id="PTHR36152:SF1">
    <property type="entry name" value="UBIQUITIN-LIKE DOMAIN-CONTAINING PROTEIN"/>
    <property type="match status" value="1"/>
</dbReference>
<accession>A0AA37T752</accession>
<sequence>MAIYMNYNKLAVKGSVTAKGYENWIELDGMSKGHGRAVSMDVGAMANREASLPMLSEMSISKKIDAASAGLYKDSLGGDVGVPVEIHIVQTGAKGVEKYAEFKLDSCMISSWSIDAANGSAPSESISLSFAKVEADLTHADKTNKNTKNVKVGFCLEKGTAL</sequence>
<dbReference type="InterPro" id="IPR008514">
    <property type="entry name" value="T6SS_Hcp"/>
</dbReference>
<gene>
    <name evidence="1" type="ORF">GCM10007877_07000</name>
</gene>
<dbReference type="InterPro" id="IPR053165">
    <property type="entry name" value="HSI-I_assembly_Hcp1"/>
</dbReference>
<evidence type="ECO:0000313" key="2">
    <source>
        <dbReference type="Proteomes" id="UP001156870"/>
    </source>
</evidence>